<dbReference type="PROSITE" id="PS50931">
    <property type="entry name" value="HTH_LYSR"/>
    <property type="match status" value="1"/>
</dbReference>
<organism evidence="6 7">
    <name type="scientific">Balneatrix alpica</name>
    <dbReference type="NCBI Taxonomy" id="75684"/>
    <lineage>
        <taxon>Bacteria</taxon>
        <taxon>Pseudomonadati</taxon>
        <taxon>Pseudomonadota</taxon>
        <taxon>Gammaproteobacteria</taxon>
        <taxon>Oceanospirillales</taxon>
        <taxon>Balneatrichaceae</taxon>
        <taxon>Balneatrix</taxon>
    </lineage>
</organism>
<dbReference type="Pfam" id="PF00126">
    <property type="entry name" value="HTH_1"/>
    <property type="match status" value="1"/>
</dbReference>
<evidence type="ECO:0000313" key="6">
    <source>
        <dbReference type="EMBL" id="MFB9886749.1"/>
    </source>
</evidence>
<gene>
    <name evidence="6" type="ORF">ACFFLH_10025</name>
</gene>
<feature type="domain" description="HTH lysR-type" evidence="5">
    <location>
        <begin position="1"/>
        <end position="59"/>
    </location>
</feature>
<dbReference type="InterPro" id="IPR058163">
    <property type="entry name" value="LysR-type_TF_proteobact-type"/>
</dbReference>
<keyword evidence="7" id="KW-1185">Reference proteome</keyword>
<dbReference type="Proteomes" id="UP001589628">
    <property type="component" value="Unassembled WGS sequence"/>
</dbReference>
<comment type="caution">
    <text evidence="6">The sequence shown here is derived from an EMBL/GenBank/DDBJ whole genome shotgun (WGS) entry which is preliminary data.</text>
</comment>
<evidence type="ECO:0000256" key="4">
    <source>
        <dbReference type="ARBA" id="ARBA00023163"/>
    </source>
</evidence>
<evidence type="ECO:0000256" key="2">
    <source>
        <dbReference type="ARBA" id="ARBA00023015"/>
    </source>
</evidence>
<sequence length="301" mass="33890">MDRIEAIRSFIEVASCGSFTQAAERLGLNRIRISRHIQEVEDWLQSRLLHRTTRQVSLTEAGRAALPLCEQLLNQAARLESEIRPATSQLQGSIRLASPVGLGQHWLYDLVETFLQRHPQVHIHLQLADDDADLVDERVDVALRFSQQPAAQLIARRLMQVPTFVCAAPSYLRQCGEPQQPQQLSSHNCLTHLDSQSWTFSQQDQPLEVAVRGNFSANEMGVLTRATVQGLGISLLPADLAQPHIEAGRLRILLQDFPCRHAWLWAVYLSRSYQQPLVRTFIDFAAEQWQGGISVKLPPSA</sequence>
<dbReference type="SUPFAM" id="SSF53850">
    <property type="entry name" value="Periplasmic binding protein-like II"/>
    <property type="match status" value="1"/>
</dbReference>
<keyword evidence="2" id="KW-0805">Transcription regulation</keyword>
<dbReference type="InterPro" id="IPR005119">
    <property type="entry name" value="LysR_subst-bd"/>
</dbReference>
<evidence type="ECO:0000256" key="1">
    <source>
        <dbReference type="ARBA" id="ARBA00009437"/>
    </source>
</evidence>
<dbReference type="Gene3D" id="3.40.190.290">
    <property type="match status" value="1"/>
</dbReference>
<dbReference type="SUPFAM" id="SSF46785">
    <property type="entry name" value="Winged helix' DNA-binding domain"/>
    <property type="match status" value="1"/>
</dbReference>
<evidence type="ECO:0000259" key="5">
    <source>
        <dbReference type="PROSITE" id="PS50931"/>
    </source>
</evidence>
<comment type="similarity">
    <text evidence="1">Belongs to the LysR transcriptional regulatory family.</text>
</comment>
<dbReference type="InterPro" id="IPR000847">
    <property type="entry name" value="LysR_HTH_N"/>
</dbReference>
<dbReference type="RefSeq" id="WP_027312400.1">
    <property type="nucleotide sequence ID" value="NZ_JBHLZN010000003.1"/>
</dbReference>
<keyword evidence="4" id="KW-0804">Transcription</keyword>
<keyword evidence="3" id="KW-0238">DNA-binding</keyword>
<evidence type="ECO:0000256" key="3">
    <source>
        <dbReference type="ARBA" id="ARBA00023125"/>
    </source>
</evidence>
<dbReference type="InterPro" id="IPR036390">
    <property type="entry name" value="WH_DNA-bd_sf"/>
</dbReference>
<accession>A0ABV5ZBU2</accession>
<dbReference type="CDD" id="cd08422">
    <property type="entry name" value="PBP2_CrgA_like"/>
    <property type="match status" value="1"/>
</dbReference>
<protein>
    <submittedName>
        <fullName evidence="6">LysR family transcriptional regulator</fullName>
    </submittedName>
</protein>
<dbReference type="PANTHER" id="PTHR30537:SF35">
    <property type="entry name" value="TRANSCRIPTIONAL REGULATORY PROTEIN"/>
    <property type="match status" value="1"/>
</dbReference>
<dbReference type="EMBL" id="JBHLZN010000003">
    <property type="protein sequence ID" value="MFB9886749.1"/>
    <property type="molecule type" value="Genomic_DNA"/>
</dbReference>
<dbReference type="Pfam" id="PF03466">
    <property type="entry name" value="LysR_substrate"/>
    <property type="match status" value="1"/>
</dbReference>
<reference evidence="6 7" key="1">
    <citation type="submission" date="2024-09" db="EMBL/GenBank/DDBJ databases">
        <authorList>
            <person name="Sun Q."/>
            <person name="Mori K."/>
        </authorList>
    </citation>
    <scope>NUCLEOTIDE SEQUENCE [LARGE SCALE GENOMIC DNA]</scope>
    <source>
        <strain evidence="6 7">ATCC 51285</strain>
    </source>
</reference>
<dbReference type="Gene3D" id="1.10.10.10">
    <property type="entry name" value="Winged helix-like DNA-binding domain superfamily/Winged helix DNA-binding domain"/>
    <property type="match status" value="1"/>
</dbReference>
<evidence type="ECO:0000313" key="7">
    <source>
        <dbReference type="Proteomes" id="UP001589628"/>
    </source>
</evidence>
<proteinExistence type="inferred from homology"/>
<name>A0ABV5ZBU2_9GAMM</name>
<dbReference type="InterPro" id="IPR036388">
    <property type="entry name" value="WH-like_DNA-bd_sf"/>
</dbReference>
<dbReference type="PANTHER" id="PTHR30537">
    <property type="entry name" value="HTH-TYPE TRANSCRIPTIONAL REGULATOR"/>
    <property type="match status" value="1"/>
</dbReference>